<evidence type="ECO:0000313" key="1">
    <source>
        <dbReference type="EMBL" id="KAI3708470.1"/>
    </source>
</evidence>
<name>A0ACB9AET6_CICIN</name>
<sequence>MLAFFFFFFPLMFLFFSFRPLLWDHILCSVLVLIEPFIIPYFYLFNGLIGVLNCLFVLDEYSMQNWYDNAV</sequence>
<dbReference type="Proteomes" id="UP001055811">
    <property type="component" value="Linkage Group LG07"/>
</dbReference>
<gene>
    <name evidence="1" type="ORF">L2E82_37640</name>
</gene>
<organism evidence="1 2">
    <name type="scientific">Cichorium intybus</name>
    <name type="common">Chicory</name>
    <dbReference type="NCBI Taxonomy" id="13427"/>
    <lineage>
        <taxon>Eukaryota</taxon>
        <taxon>Viridiplantae</taxon>
        <taxon>Streptophyta</taxon>
        <taxon>Embryophyta</taxon>
        <taxon>Tracheophyta</taxon>
        <taxon>Spermatophyta</taxon>
        <taxon>Magnoliopsida</taxon>
        <taxon>eudicotyledons</taxon>
        <taxon>Gunneridae</taxon>
        <taxon>Pentapetalae</taxon>
        <taxon>asterids</taxon>
        <taxon>campanulids</taxon>
        <taxon>Asterales</taxon>
        <taxon>Asteraceae</taxon>
        <taxon>Cichorioideae</taxon>
        <taxon>Cichorieae</taxon>
        <taxon>Cichoriinae</taxon>
        <taxon>Cichorium</taxon>
    </lineage>
</organism>
<accession>A0ACB9AET6</accession>
<reference evidence="1 2" key="2">
    <citation type="journal article" date="2022" name="Mol. Ecol. Resour.">
        <title>The genomes of chicory, endive, great burdock and yacon provide insights into Asteraceae paleo-polyploidization history and plant inulin production.</title>
        <authorList>
            <person name="Fan W."/>
            <person name="Wang S."/>
            <person name="Wang H."/>
            <person name="Wang A."/>
            <person name="Jiang F."/>
            <person name="Liu H."/>
            <person name="Zhao H."/>
            <person name="Xu D."/>
            <person name="Zhang Y."/>
        </authorList>
    </citation>
    <scope>NUCLEOTIDE SEQUENCE [LARGE SCALE GENOMIC DNA]</scope>
    <source>
        <strain evidence="2">cv. Punajuju</strain>
        <tissue evidence="1">Leaves</tissue>
    </source>
</reference>
<evidence type="ECO:0000313" key="2">
    <source>
        <dbReference type="Proteomes" id="UP001055811"/>
    </source>
</evidence>
<dbReference type="EMBL" id="CM042015">
    <property type="protein sequence ID" value="KAI3708470.1"/>
    <property type="molecule type" value="Genomic_DNA"/>
</dbReference>
<reference evidence="2" key="1">
    <citation type="journal article" date="2022" name="Mol. Ecol. Resour.">
        <title>The genomes of chicory, endive, great burdock and yacon provide insights into Asteraceae palaeo-polyploidization history and plant inulin production.</title>
        <authorList>
            <person name="Fan W."/>
            <person name="Wang S."/>
            <person name="Wang H."/>
            <person name="Wang A."/>
            <person name="Jiang F."/>
            <person name="Liu H."/>
            <person name="Zhao H."/>
            <person name="Xu D."/>
            <person name="Zhang Y."/>
        </authorList>
    </citation>
    <scope>NUCLEOTIDE SEQUENCE [LARGE SCALE GENOMIC DNA]</scope>
    <source>
        <strain evidence="2">cv. Punajuju</strain>
    </source>
</reference>
<keyword evidence="2" id="KW-1185">Reference proteome</keyword>
<protein>
    <submittedName>
        <fullName evidence="1">Uncharacterized protein</fullName>
    </submittedName>
</protein>
<comment type="caution">
    <text evidence="1">The sequence shown here is derived from an EMBL/GenBank/DDBJ whole genome shotgun (WGS) entry which is preliminary data.</text>
</comment>
<proteinExistence type="predicted"/>